<keyword evidence="4" id="KW-1185">Reference proteome</keyword>
<dbReference type="SMART" id="SM00530">
    <property type="entry name" value="HTH_XRE"/>
    <property type="match status" value="1"/>
</dbReference>
<evidence type="ECO:0000313" key="3">
    <source>
        <dbReference type="EMBL" id="MFE8698105.1"/>
    </source>
</evidence>
<protein>
    <submittedName>
        <fullName evidence="3">Helix-turn-helix domain-containing protein</fullName>
    </submittedName>
</protein>
<dbReference type="Proteomes" id="UP001601058">
    <property type="component" value="Unassembled WGS sequence"/>
</dbReference>
<reference evidence="3 4" key="1">
    <citation type="submission" date="2024-08" db="EMBL/GenBank/DDBJ databases">
        <title>Two novel Cytobacillus novel species.</title>
        <authorList>
            <person name="Liu G."/>
        </authorList>
    </citation>
    <scope>NUCLEOTIDE SEQUENCE [LARGE SCALE GENOMIC DNA]</scope>
    <source>
        <strain evidence="3 4">FJAT-53684</strain>
    </source>
</reference>
<dbReference type="RefSeq" id="WP_389222173.1">
    <property type="nucleotide sequence ID" value="NZ_JBIACJ010000010.1"/>
</dbReference>
<evidence type="ECO:0000313" key="4">
    <source>
        <dbReference type="Proteomes" id="UP001601058"/>
    </source>
</evidence>
<dbReference type="PANTHER" id="PTHR46558:SF11">
    <property type="entry name" value="HTH-TYPE TRANSCRIPTIONAL REGULATOR XRE"/>
    <property type="match status" value="1"/>
</dbReference>
<accession>A0ABW6K479</accession>
<dbReference type="CDD" id="cd00093">
    <property type="entry name" value="HTH_XRE"/>
    <property type="match status" value="1"/>
</dbReference>
<evidence type="ECO:0000256" key="1">
    <source>
        <dbReference type="ARBA" id="ARBA00023125"/>
    </source>
</evidence>
<dbReference type="InterPro" id="IPR010982">
    <property type="entry name" value="Lambda_DNA-bd_dom_sf"/>
</dbReference>
<dbReference type="Gene3D" id="1.10.260.40">
    <property type="entry name" value="lambda repressor-like DNA-binding domains"/>
    <property type="match status" value="1"/>
</dbReference>
<feature type="domain" description="HTH cro/C1-type" evidence="2">
    <location>
        <begin position="7"/>
        <end position="61"/>
    </location>
</feature>
<keyword evidence="1" id="KW-0238">DNA-binding</keyword>
<comment type="caution">
    <text evidence="3">The sequence shown here is derived from an EMBL/GenBank/DDBJ whole genome shotgun (WGS) entry which is preliminary data.</text>
</comment>
<dbReference type="Pfam" id="PF01381">
    <property type="entry name" value="HTH_3"/>
    <property type="match status" value="1"/>
</dbReference>
<evidence type="ECO:0000259" key="2">
    <source>
        <dbReference type="PROSITE" id="PS50943"/>
    </source>
</evidence>
<sequence>MSLPEVLKKQREDRNWSQDFVANLLNVHRSTISKYETGQITPSYQTLIQFATIYKLDMAQLVGELVETRTDKQPYILKESPNESEMDLIRELLENSSELKRALLDLYNFDIKKKSSAIAIFHAQIQAMKKN</sequence>
<dbReference type="PANTHER" id="PTHR46558">
    <property type="entry name" value="TRACRIPTIONAL REGULATORY PROTEIN-RELATED-RELATED"/>
    <property type="match status" value="1"/>
</dbReference>
<proteinExistence type="predicted"/>
<organism evidence="3 4">
    <name type="scientific">Cytobacillus mangrovibacter</name>
    <dbReference type="NCBI Taxonomy" id="3299024"/>
    <lineage>
        <taxon>Bacteria</taxon>
        <taxon>Bacillati</taxon>
        <taxon>Bacillota</taxon>
        <taxon>Bacilli</taxon>
        <taxon>Bacillales</taxon>
        <taxon>Bacillaceae</taxon>
        <taxon>Cytobacillus</taxon>
    </lineage>
</organism>
<dbReference type="PROSITE" id="PS50943">
    <property type="entry name" value="HTH_CROC1"/>
    <property type="match status" value="1"/>
</dbReference>
<name>A0ABW6K479_9BACI</name>
<dbReference type="EMBL" id="JBIACJ010000010">
    <property type="protein sequence ID" value="MFE8698105.1"/>
    <property type="molecule type" value="Genomic_DNA"/>
</dbReference>
<dbReference type="InterPro" id="IPR001387">
    <property type="entry name" value="Cro/C1-type_HTH"/>
</dbReference>
<dbReference type="SUPFAM" id="SSF47413">
    <property type="entry name" value="lambda repressor-like DNA-binding domains"/>
    <property type="match status" value="1"/>
</dbReference>
<gene>
    <name evidence="3" type="ORF">ACFYKT_17315</name>
</gene>